<keyword evidence="1" id="KW-0472">Membrane</keyword>
<name>A0A4U1ZAR9_9VIBR</name>
<evidence type="ECO:0000313" key="3">
    <source>
        <dbReference type="EMBL" id="TKF31655.1"/>
    </source>
</evidence>
<feature type="transmembrane region" description="Helical" evidence="1">
    <location>
        <begin position="6"/>
        <end position="29"/>
    </location>
</feature>
<proteinExistence type="predicted"/>
<keyword evidence="1" id="KW-1133">Transmembrane helix</keyword>
<dbReference type="Pfam" id="PF10881">
    <property type="entry name" value="DUF2726"/>
    <property type="match status" value="1"/>
</dbReference>
<evidence type="ECO:0000256" key="1">
    <source>
        <dbReference type="SAM" id="Phobius"/>
    </source>
</evidence>
<sequence length="189" mass="21580">MEHLLNLVSPILMLVFAFVLLWKLIGLLARNIYSGKTNTDSSAPHYEYQPIKKLATSNELAFYQALIVVTKGKHTVFTKVRIADLMTPKKGTHDKKTWWRAFNAIAKKHVDFVLCDPLTLEVKCLIELDDSTHNRPDRIARDKLVDTAAASAGVELKHFQVKNKYDYFELEKELYGVSDTPQPESIYAQ</sequence>
<dbReference type="EMBL" id="SYUV01000035">
    <property type="protein sequence ID" value="TKF31655.1"/>
    <property type="molecule type" value="Genomic_DNA"/>
</dbReference>
<dbReference type="Proteomes" id="UP000307574">
    <property type="component" value="Unassembled WGS sequence"/>
</dbReference>
<accession>A0A4U1ZAR9</accession>
<evidence type="ECO:0000313" key="4">
    <source>
        <dbReference type="Proteomes" id="UP000307574"/>
    </source>
</evidence>
<keyword evidence="1" id="KW-0812">Transmembrane</keyword>
<gene>
    <name evidence="3" type="ORF">FCV50_11470</name>
</gene>
<feature type="domain" description="DUF2726" evidence="2">
    <location>
        <begin position="52"/>
        <end position="174"/>
    </location>
</feature>
<comment type="caution">
    <text evidence="3">The sequence shown here is derived from an EMBL/GenBank/DDBJ whole genome shotgun (WGS) entry which is preliminary data.</text>
</comment>
<dbReference type="AlphaFoldDB" id="A0A4U1ZAR9"/>
<dbReference type="InterPro" id="IPR024402">
    <property type="entry name" value="DUF2726"/>
</dbReference>
<organism evidence="3 4">
    <name type="scientific">Vibrio kanaloae</name>
    <dbReference type="NCBI Taxonomy" id="170673"/>
    <lineage>
        <taxon>Bacteria</taxon>
        <taxon>Pseudomonadati</taxon>
        <taxon>Pseudomonadota</taxon>
        <taxon>Gammaproteobacteria</taxon>
        <taxon>Vibrionales</taxon>
        <taxon>Vibrionaceae</taxon>
        <taxon>Vibrio</taxon>
    </lineage>
</organism>
<protein>
    <submittedName>
        <fullName evidence="3">DUF2726 domain-containing protein</fullName>
    </submittedName>
</protein>
<reference evidence="3 4" key="1">
    <citation type="submission" date="2019-04" db="EMBL/GenBank/DDBJ databases">
        <title>A reverse ecology approach based on a biological definition of microbial populations.</title>
        <authorList>
            <person name="Arevalo P."/>
            <person name="Vaninsberghe D."/>
            <person name="Elsherbini J."/>
            <person name="Gore J."/>
            <person name="Polz M."/>
        </authorList>
    </citation>
    <scope>NUCLEOTIDE SEQUENCE [LARGE SCALE GENOMIC DNA]</scope>
    <source>
        <strain evidence="3 4">10N.261.46.F4</strain>
    </source>
</reference>
<evidence type="ECO:0000259" key="2">
    <source>
        <dbReference type="Pfam" id="PF10881"/>
    </source>
</evidence>